<evidence type="ECO:0000313" key="3">
    <source>
        <dbReference type="Proteomes" id="UP000272025"/>
    </source>
</evidence>
<dbReference type="Proteomes" id="UP000272025">
    <property type="component" value="Unassembled WGS sequence"/>
</dbReference>
<dbReference type="RefSeq" id="XP_028463339.1">
    <property type="nucleotide sequence ID" value="XM_028615587.1"/>
</dbReference>
<keyword evidence="1" id="KW-0472">Membrane</keyword>
<keyword evidence="3" id="KW-1185">Reference proteome</keyword>
<dbReference type="GeneID" id="39584064"/>
<dbReference type="EMBL" id="ML119061">
    <property type="protein sequence ID" value="ROT35533.1"/>
    <property type="molecule type" value="Genomic_DNA"/>
</dbReference>
<dbReference type="AlphaFoldDB" id="A0A3N2PLY0"/>
<gene>
    <name evidence="2" type="ORF">SODALDRAFT_69106</name>
</gene>
<accession>A0A3N2PLY0</accession>
<evidence type="ECO:0000313" key="2">
    <source>
        <dbReference type="EMBL" id="ROT35533.1"/>
    </source>
</evidence>
<evidence type="ECO:0000256" key="1">
    <source>
        <dbReference type="SAM" id="Phobius"/>
    </source>
</evidence>
<protein>
    <submittedName>
        <fullName evidence="2">Uncharacterized protein</fullName>
    </submittedName>
</protein>
<proteinExistence type="predicted"/>
<name>A0A3N2PLY0_SODAK</name>
<sequence length="136" mass="15844">MSSYVRHLVAFPNQASRPQQQQIVLHDTLITRPIFHIPPCWIRTFFSFHIFPRGLSNGGIWLSQCQRFLFSPSRCSYYIRPETGCKREINISDRHFLCGRKSGGSRLGGFRRERSIPGCLLLLFFLLFFALFSFVP</sequence>
<organism evidence="2 3">
    <name type="scientific">Sodiomyces alkalinus (strain CBS 110278 / VKM F-3762 / F11)</name>
    <name type="common">Alkaliphilic filamentous fungus</name>
    <dbReference type="NCBI Taxonomy" id="1314773"/>
    <lineage>
        <taxon>Eukaryota</taxon>
        <taxon>Fungi</taxon>
        <taxon>Dikarya</taxon>
        <taxon>Ascomycota</taxon>
        <taxon>Pezizomycotina</taxon>
        <taxon>Sordariomycetes</taxon>
        <taxon>Hypocreomycetidae</taxon>
        <taxon>Glomerellales</taxon>
        <taxon>Plectosphaerellaceae</taxon>
        <taxon>Sodiomyces</taxon>
    </lineage>
</organism>
<keyword evidence="1" id="KW-1133">Transmembrane helix</keyword>
<reference evidence="2 3" key="1">
    <citation type="journal article" date="2018" name="Mol. Ecol.">
        <title>The obligate alkalophilic soda-lake fungus Sodiomyces alkalinus has shifted to a protein diet.</title>
        <authorList>
            <person name="Grum-Grzhimaylo A.A."/>
            <person name="Falkoski D.L."/>
            <person name="van den Heuvel J."/>
            <person name="Valero-Jimenez C.A."/>
            <person name="Min B."/>
            <person name="Choi I.G."/>
            <person name="Lipzen A."/>
            <person name="Daum C.G."/>
            <person name="Aanen D.K."/>
            <person name="Tsang A."/>
            <person name="Henrissat B."/>
            <person name="Bilanenko E.N."/>
            <person name="de Vries R.P."/>
            <person name="van Kan J.A.L."/>
            <person name="Grigoriev I.V."/>
            <person name="Debets A.J.M."/>
        </authorList>
    </citation>
    <scope>NUCLEOTIDE SEQUENCE [LARGE SCALE GENOMIC DNA]</scope>
    <source>
        <strain evidence="2 3">F11</strain>
    </source>
</reference>
<keyword evidence="1" id="KW-0812">Transmembrane</keyword>
<feature type="transmembrane region" description="Helical" evidence="1">
    <location>
        <begin position="116"/>
        <end position="135"/>
    </location>
</feature>